<dbReference type="SUPFAM" id="SSF54806">
    <property type="entry name" value="Alpha-lytic protease prodomain"/>
    <property type="match status" value="1"/>
</dbReference>
<evidence type="ECO:0000256" key="5">
    <source>
        <dbReference type="ARBA" id="ARBA00022825"/>
    </source>
</evidence>
<dbReference type="InterPro" id="IPR035070">
    <property type="entry name" value="Streptogrisin_prodomain"/>
</dbReference>
<dbReference type="PRINTS" id="PR00861">
    <property type="entry name" value="ALYTICPTASE"/>
</dbReference>
<keyword evidence="4" id="KW-0378">Hydrolase</keyword>
<dbReference type="InterPro" id="IPR001316">
    <property type="entry name" value="Pept_S1A_streptogrisin"/>
</dbReference>
<dbReference type="InterPro" id="IPR004236">
    <property type="entry name" value="Pept_S1_alpha_lytic"/>
</dbReference>
<keyword evidence="11" id="KW-1185">Reference proteome</keyword>
<reference evidence="11" key="1">
    <citation type="journal article" date="2019" name="Int. J. Syst. Evol. Microbiol.">
        <title>The Global Catalogue of Microorganisms (GCM) 10K type strain sequencing project: providing services to taxonomists for standard genome sequencing and annotation.</title>
        <authorList>
            <consortium name="The Broad Institute Genomics Platform"/>
            <consortium name="The Broad Institute Genome Sequencing Center for Infectious Disease"/>
            <person name="Wu L."/>
            <person name="Ma J."/>
        </authorList>
    </citation>
    <scope>NUCLEOTIDE SEQUENCE [LARGE SCALE GENOMIC DNA]</scope>
    <source>
        <strain evidence="11">CCUG 59778</strain>
    </source>
</reference>
<comment type="caution">
    <text evidence="10">The sequence shown here is derived from an EMBL/GenBank/DDBJ whole genome shotgun (WGS) entry which is preliminary data.</text>
</comment>
<dbReference type="Gene3D" id="3.30.300.50">
    <property type="match status" value="2"/>
</dbReference>
<organism evidence="10 11">
    <name type="scientific">Actinokineospora guangxiensis</name>
    <dbReference type="NCBI Taxonomy" id="1490288"/>
    <lineage>
        <taxon>Bacteria</taxon>
        <taxon>Bacillati</taxon>
        <taxon>Actinomycetota</taxon>
        <taxon>Actinomycetes</taxon>
        <taxon>Pseudonocardiales</taxon>
        <taxon>Pseudonocardiaceae</taxon>
        <taxon>Actinokineospora</taxon>
    </lineage>
</organism>
<dbReference type="Proteomes" id="UP001596157">
    <property type="component" value="Unassembled WGS sequence"/>
</dbReference>
<evidence type="ECO:0000256" key="4">
    <source>
        <dbReference type="ARBA" id="ARBA00022801"/>
    </source>
</evidence>
<dbReference type="CDD" id="cd21112">
    <property type="entry name" value="alphaLP-like"/>
    <property type="match status" value="1"/>
</dbReference>
<keyword evidence="7" id="KW-1015">Disulfide bond</keyword>
<sequence length="362" mass="35960">MRKTIAVAGGLATIAAGVLVSMPANAAPEALVPAMQRDLGLSAEQVHSLVAKENSARELIPAVSEAAGSAFAGAWLDNGALRVGVTDAAAVDAVEAAGGSATVVPHSASTLDSTKAAIDAKAEDAPAEVTGWYVDLRSNTVVVKALSTTPAVSSFVDSFSGPVEVATTTEKPRLFANVVGGDAYYINSAGRCSVGFSVDGGFVTAGHCGTPGDSVSGSDQSAMGAFEGSSFPGDDYGWVATNSSWTPSPVVNGYGNGDVTVTGSSETAVGGSICRSGSTTGWHCGTVESLNETVNYAEGTVTGLTRTDVCAEPGDSGGSWVSGTEAQGVTSGGSGNCSSGGTTYFQPVNEILSAYGLSLVTG</sequence>
<proteinExistence type="inferred from homology"/>
<feature type="chain" id="PRO_5045888893" evidence="8">
    <location>
        <begin position="27"/>
        <end position="362"/>
    </location>
</feature>
<keyword evidence="3 8" id="KW-0732">Signal</keyword>
<dbReference type="EMBL" id="JBHSKF010000015">
    <property type="protein sequence ID" value="MFC5290212.1"/>
    <property type="molecule type" value="Genomic_DNA"/>
</dbReference>
<keyword evidence="2" id="KW-0645">Protease</keyword>
<feature type="signal peptide" evidence="8">
    <location>
        <begin position="1"/>
        <end position="26"/>
    </location>
</feature>
<evidence type="ECO:0000313" key="10">
    <source>
        <dbReference type="EMBL" id="MFC5290212.1"/>
    </source>
</evidence>
<feature type="domain" description="Peptidase S1A alpha-lytic prodomain" evidence="9">
    <location>
        <begin position="106"/>
        <end position="151"/>
    </location>
</feature>
<keyword evidence="5" id="KW-0720">Serine protease</keyword>
<dbReference type="Gene3D" id="2.40.10.10">
    <property type="entry name" value="Trypsin-like serine proteases"/>
    <property type="match status" value="2"/>
</dbReference>
<evidence type="ECO:0000256" key="8">
    <source>
        <dbReference type="SAM" id="SignalP"/>
    </source>
</evidence>
<evidence type="ECO:0000313" key="11">
    <source>
        <dbReference type="Proteomes" id="UP001596157"/>
    </source>
</evidence>
<dbReference type="Pfam" id="PF02983">
    <property type="entry name" value="Pro_Al_protease"/>
    <property type="match status" value="1"/>
</dbReference>
<evidence type="ECO:0000256" key="3">
    <source>
        <dbReference type="ARBA" id="ARBA00022729"/>
    </source>
</evidence>
<dbReference type="InterPro" id="IPR043504">
    <property type="entry name" value="Peptidase_S1_PA_chymotrypsin"/>
</dbReference>
<keyword evidence="6" id="KW-0865">Zymogen</keyword>
<evidence type="ECO:0000256" key="7">
    <source>
        <dbReference type="ARBA" id="ARBA00023157"/>
    </source>
</evidence>
<evidence type="ECO:0000259" key="9">
    <source>
        <dbReference type="Pfam" id="PF02983"/>
    </source>
</evidence>
<evidence type="ECO:0000256" key="6">
    <source>
        <dbReference type="ARBA" id="ARBA00023145"/>
    </source>
</evidence>
<comment type="similarity">
    <text evidence="1">Belongs to the peptidase S1 family.</text>
</comment>
<gene>
    <name evidence="10" type="ORF">ACFPM7_24410</name>
</gene>
<dbReference type="InterPro" id="IPR009003">
    <property type="entry name" value="Peptidase_S1_PA"/>
</dbReference>
<dbReference type="InterPro" id="IPR037295">
    <property type="entry name" value="Alpha-lytic_protease_prodomain"/>
</dbReference>
<evidence type="ECO:0000256" key="2">
    <source>
        <dbReference type="ARBA" id="ARBA00022670"/>
    </source>
</evidence>
<dbReference type="SUPFAM" id="SSF50494">
    <property type="entry name" value="Trypsin-like serine proteases"/>
    <property type="match status" value="1"/>
</dbReference>
<protein>
    <submittedName>
        <fullName evidence="10">S1 family peptidase</fullName>
    </submittedName>
</protein>
<evidence type="ECO:0000256" key="1">
    <source>
        <dbReference type="ARBA" id="ARBA00007664"/>
    </source>
</evidence>
<name>A0ABW0ETJ6_9PSEU</name>
<dbReference type="RefSeq" id="WP_378250094.1">
    <property type="nucleotide sequence ID" value="NZ_JBHSKF010000015.1"/>
</dbReference>
<dbReference type="PIRSF" id="PIRSF001134">
    <property type="entry name" value="Streptogrisin"/>
    <property type="match status" value="1"/>
</dbReference>
<accession>A0ABW0ETJ6</accession>